<evidence type="ECO:0000256" key="1">
    <source>
        <dbReference type="ARBA" id="ARBA00004300"/>
    </source>
</evidence>
<dbReference type="GO" id="GO:0016301">
    <property type="term" value="F:kinase activity"/>
    <property type="evidence" value="ECO:0007669"/>
    <property type="project" value="UniProtKB-KW"/>
</dbReference>
<feature type="coiled-coil region" evidence="5">
    <location>
        <begin position="43"/>
        <end position="187"/>
    </location>
</feature>
<proteinExistence type="predicted"/>
<dbReference type="PANTHER" id="PTHR44981:SF1">
    <property type="entry name" value="A-KINASE ANCHOR PROTEIN 9"/>
    <property type="match status" value="1"/>
</dbReference>
<dbReference type="GO" id="GO:0007165">
    <property type="term" value="P:signal transduction"/>
    <property type="evidence" value="ECO:0007669"/>
    <property type="project" value="InterPro"/>
</dbReference>
<dbReference type="PANTHER" id="PTHR44981">
    <property type="entry name" value="PERICENTRIN-LIKE PROTEIN, ISOFORM F"/>
    <property type="match status" value="1"/>
</dbReference>
<protein>
    <submittedName>
        <fullName evidence="6">A kinase anchor protein 9</fullName>
    </submittedName>
</protein>
<dbReference type="GO" id="GO:0060307">
    <property type="term" value="P:regulation of ventricular cardiac muscle cell membrane repolarization"/>
    <property type="evidence" value="ECO:0007669"/>
    <property type="project" value="TreeGrafter"/>
</dbReference>
<comment type="subcellular location">
    <subcellularLocation>
        <location evidence="1">Cytoplasm</location>
        <location evidence="1">Cytoskeleton</location>
        <location evidence="1">Microtubule organizing center</location>
        <location evidence="1">Centrosome</location>
    </subcellularLocation>
</comment>
<organism evidence="6">
    <name type="scientific">Typhlops jamaicensis</name>
    <dbReference type="NCBI Taxonomy" id="159173"/>
    <lineage>
        <taxon>Eukaryota</taxon>
        <taxon>Metazoa</taxon>
        <taxon>Chordata</taxon>
        <taxon>Craniata</taxon>
        <taxon>Vertebrata</taxon>
        <taxon>Euteleostomi</taxon>
        <taxon>Lepidosauria</taxon>
        <taxon>Squamata</taxon>
        <taxon>Bifurcata</taxon>
        <taxon>Unidentata</taxon>
        <taxon>Episquamata</taxon>
        <taxon>Toxicofera</taxon>
        <taxon>Serpentes</taxon>
        <taxon>Typhlopoidea</taxon>
        <taxon>Typhlopidae</taxon>
        <taxon>Typhlops</taxon>
    </lineage>
</organism>
<dbReference type="InterPro" id="IPR028745">
    <property type="entry name" value="AKAP9/Pericentrin"/>
</dbReference>
<keyword evidence="6" id="KW-0808">Transferase</keyword>
<feature type="coiled-coil region" evidence="5">
    <location>
        <begin position="266"/>
        <end position="349"/>
    </location>
</feature>
<feature type="non-terminal residue" evidence="6">
    <location>
        <position position="492"/>
    </location>
</feature>
<dbReference type="GO" id="GO:0005795">
    <property type="term" value="C:Golgi stack"/>
    <property type="evidence" value="ECO:0007669"/>
    <property type="project" value="TreeGrafter"/>
</dbReference>
<evidence type="ECO:0000256" key="3">
    <source>
        <dbReference type="ARBA" id="ARBA00023054"/>
    </source>
</evidence>
<evidence type="ECO:0000313" key="6">
    <source>
        <dbReference type="EMBL" id="AFQ23059.1"/>
    </source>
</evidence>
<sequence>LAREHSSEIEKRLAQQKVDLERTLKVCSDNTNEDQTHLMNIAINELNQMLQDANYQREKVKQELSKQVELLSLEKSSLQDQVEDLCQELSFAREQIQRVKQTINEKESKLQEVDMLHTTIGDLKAQLATALEVREELELKHEAEVTNYKIKLEMLEKEKDAVLDRMAESQEAELDRLRTQLLFSHEEELSKLKDDLQIEHKINIEKLKDNMAMQAKQQLDGLQSEMSKKIEAVQFENDSLTKNQNQLILEISRLKDFHHTTLNSDSKEMVLLIHDLQKEIEVLRKEENEKGILEQEVQELQLKTELLEEQMKEQVHCLQEKYLLLESQNNVLEDKNKVLQEKLNKYTVRNVEESLDLTSCINSKTQDFDLQKRIEKLIAENEILVQEDIKHKEEIGMLKHSFSLAEINFKQNYQELQKNYDSLLKAKLDLEENKDKNEAEYKAKLQVLREKIQHLQGDGQTGLGTQSMIVHCTKEKISKSEIFDFEEVVEKD</sequence>
<keyword evidence="3 5" id="KW-0175">Coiled coil</keyword>
<dbReference type="GO" id="GO:0034237">
    <property type="term" value="F:protein kinase A regulatory subunit binding"/>
    <property type="evidence" value="ECO:0007669"/>
    <property type="project" value="TreeGrafter"/>
</dbReference>
<dbReference type="GO" id="GO:0005801">
    <property type="term" value="C:cis-Golgi network"/>
    <property type="evidence" value="ECO:0007669"/>
    <property type="project" value="TreeGrafter"/>
</dbReference>
<dbReference type="EMBL" id="JN654785">
    <property type="protein sequence ID" value="AFQ23059.1"/>
    <property type="molecule type" value="Genomic_DNA"/>
</dbReference>
<dbReference type="GO" id="GO:1903358">
    <property type="term" value="P:regulation of Golgi organization"/>
    <property type="evidence" value="ECO:0007669"/>
    <property type="project" value="TreeGrafter"/>
</dbReference>
<evidence type="ECO:0000256" key="2">
    <source>
        <dbReference type="ARBA" id="ARBA00022490"/>
    </source>
</evidence>
<keyword evidence="2" id="KW-0963">Cytoplasm</keyword>
<keyword evidence="6" id="KW-0418">Kinase</keyword>
<evidence type="ECO:0000256" key="4">
    <source>
        <dbReference type="ARBA" id="ARBA00023212"/>
    </source>
</evidence>
<feature type="non-terminal residue" evidence="6">
    <location>
        <position position="1"/>
    </location>
</feature>
<dbReference type="GO" id="GO:0060090">
    <property type="term" value="F:molecular adaptor activity"/>
    <property type="evidence" value="ECO:0007669"/>
    <property type="project" value="InterPro"/>
</dbReference>
<feature type="coiled-coil region" evidence="5">
    <location>
        <begin position="413"/>
        <end position="458"/>
    </location>
</feature>
<evidence type="ECO:0000256" key="5">
    <source>
        <dbReference type="SAM" id="Coils"/>
    </source>
</evidence>
<dbReference type="AlphaFoldDB" id="K4GX02"/>
<dbReference type="GO" id="GO:0005813">
    <property type="term" value="C:centrosome"/>
    <property type="evidence" value="ECO:0007669"/>
    <property type="project" value="UniProtKB-SubCell"/>
</dbReference>
<reference evidence="6" key="1">
    <citation type="journal article" date="2012" name="Biol. Lett.">
        <title>Resolving the phylogeny of lizards and snakes (Squamata) with extensive sampling of genes and species.</title>
        <authorList>
            <person name="Wiens J.J."/>
            <person name="Hutter C.R."/>
            <person name="Mulcahy D.G."/>
            <person name="Noonan B.P."/>
            <person name="Townsend T.M."/>
            <person name="Sites J.W.Jr."/>
            <person name="Reeder T.W."/>
        </authorList>
    </citation>
    <scope>NUCLEOTIDE SEQUENCE</scope>
</reference>
<keyword evidence="4" id="KW-0206">Cytoskeleton</keyword>
<accession>K4GX02</accession>
<dbReference type="GO" id="GO:0097060">
    <property type="term" value="C:synaptic membrane"/>
    <property type="evidence" value="ECO:0007669"/>
    <property type="project" value="TreeGrafter"/>
</dbReference>
<gene>
    <name evidence="6" type="primary">AKAP9</name>
</gene>
<name>K4GX02_9SAUR</name>
<dbReference type="GO" id="GO:0051661">
    <property type="term" value="P:maintenance of centrosome location"/>
    <property type="evidence" value="ECO:0007669"/>
    <property type="project" value="TreeGrafter"/>
</dbReference>
<dbReference type="GO" id="GO:0015459">
    <property type="term" value="F:potassium channel regulator activity"/>
    <property type="evidence" value="ECO:0007669"/>
    <property type="project" value="TreeGrafter"/>
</dbReference>